<keyword evidence="8" id="KW-0028">Amino-acid biosynthesis</keyword>
<comment type="pathway">
    <text evidence="1">Amino-acid biosynthesis; L-asparagine biosynthesis; L-asparagine from L-aspartate (L-Gln route): step 1/1.</text>
</comment>
<dbReference type="STRING" id="1774968.AUC68_02540"/>
<protein>
    <recommendedName>
        <fullName evidence="3">asparagine synthase (glutamine-hydrolyzing)</fullName>
        <ecNumber evidence="3">6.3.5.4</ecNumber>
    </recommendedName>
</protein>
<evidence type="ECO:0000256" key="10">
    <source>
        <dbReference type="PIRSR" id="PIRSR001589-3"/>
    </source>
</evidence>
<dbReference type="GO" id="GO:0006529">
    <property type="term" value="P:asparagine biosynthetic process"/>
    <property type="evidence" value="ECO:0007669"/>
    <property type="project" value="UniProtKB-KW"/>
</dbReference>
<dbReference type="PROSITE" id="PS51278">
    <property type="entry name" value="GATASE_TYPE_2"/>
    <property type="match status" value="1"/>
</dbReference>
<evidence type="ECO:0000256" key="6">
    <source>
        <dbReference type="ARBA" id="ARBA00022962"/>
    </source>
</evidence>
<dbReference type="InterPro" id="IPR014729">
    <property type="entry name" value="Rossmann-like_a/b/a_fold"/>
</dbReference>
<keyword evidence="8" id="KW-0061">Asparagine biosynthesis</keyword>
<dbReference type="InterPro" id="IPR051786">
    <property type="entry name" value="ASN_synthetase/amidase"/>
</dbReference>
<name>A0A1E3W2N1_9HYPH</name>
<evidence type="ECO:0000259" key="11">
    <source>
        <dbReference type="PROSITE" id="PS51278"/>
    </source>
</evidence>
<evidence type="ECO:0000256" key="4">
    <source>
        <dbReference type="ARBA" id="ARBA00022741"/>
    </source>
</evidence>
<proteinExistence type="inferred from homology"/>
<keyword evidence="4 9" id="KW-0547">Nucleotide-binding</keyword>
<feature type="binding site" evidence="9">
    <location>
        <position position="100"/>
    </location>
    <ligand>
        <name>L-glutamine</name>
        <dbReference type="ChEBI" id="CHEBI:58359"/>
    </ligand>
</feature>
<dbReference type="OrthoDB" id="9763290at2"/>
<dbReference type="PANTHER" id="PTHR43284">
    <property type="entry name" value="ASPARAGINE SYNTHETASE (GLUTAMINE-HYDROLYZING)"/>
    <property type="match status" value="1"/>
</dbReference>
<sequence>MCGIAGSIDLGGKRLPDRTMLQRMADALIHRGPEDSGFLSAPGVGFAHRRLSIVGLQDGRQPIYNEDRTVAVICNGEFFDHPERRAHLEAKGHIFSTHSDSEILVHLYEEYGEGLFPHLKGQFAFALVDLVRGVVLLGRDRVGICPLFWSRQGDTIYFASEIKALIASGAVRPEADPRGLDHLFTFFALSSRRTAFKGVQALEPGHYLRIELPRGRGVATPVERKYWDFDFPDWGDELDGDERQLTDAFQAVFENAVDIRLRADVPVVGYLSGGVDSAFVMATAGRVAGRALPSFTLRIPGKNLDEADEAMEAAQAIGAHPTVVQAGSDLIMDSYEALTRAAECPVLDTSCAALLALSREVRAQGYKVVLTGEGADEGFAGYIWFKMREMARILDYGDAFTPTSVLSRVIRRVGSKQSTEELKRIDALLGGPHAQSVMYSLVSTARDRYFSPSFKEDLGGHVAYEDLDLDLERMARWHPLNRSLYLGYKVHLAGLLLTQKGDRIAMANSVETRYPFLDEDVISFVSQLSPRWKLRRRTRDKYLLRQAAGQILPQNIAQRPKHMFQAPLADSFLVGAPAFVCELVSEESLKRTGYFDVDQVRRDCALVSAEGSSRNLGRFYSLGLGGVVATQLWHHVYLGGGLCSLPVDAPPVAAEEAPFDEAVPAA</sequence>
<accession>A0A1E3W2N1</accession>
<comment type="catalytic activity">
    <reaction evidence="7">
        <text>L-aspartate + L-glutamine + ATP + H2O = L-asparagine + L-glutamate + AMP + diphosphate + H(+)</text>
        <dbReference type="Rhea" id="RHEA:12228"/>
        <dbReference type="ChEBI" id="CHEBI:15377"/>
        <dbReference type="ChEBI" id="CHEBI:15378"/>
        <dbReference type="ChEBI" id="CHEBI:29985"/>
        <dbReference type="ChEBI" id="CHEBI:29991"/>
        <dbReference type="ChEBI" id="CHEBI:30616"/>
        <dbReference type="ChEBI" id="CHEBI:33019"/>
        <dbReference type="ChEBI" id="CHEBI:58048"/>
        <dbReference type="ChEBI" id="CHEBI:58359"/>
        <dbReference type="ChEBI" id="CHEBI:456215"/>
        <dbReference type="EC" id="6.3.5.4"/>
    </reaction>
</comment>
<evidence type="ECO:0000256" key="1">
    <source>
        <dbReference type="ARBA" id="ARBA00005187"/>
    </source>
</evidence>
<dbReference type="GO" id="GO:0005524">
    <property type="term" value="F:ATP binding"/>
    <property type="evidence" value="ECO:0007669"/>
    <property type="project" value="UniProtKB-KW"/>
</dbReference>
<evidence type="ECO:0000256" key="2">
    <source>
        <dbReference type="ARBA" id="ARBA00005752"/>
    </source>
</evidence>
<dbReference type="RefSeq" id="WP_069436841.1">
    <property type="nucleotide sequence ID" value="NZ_LPWG01000010.1"/>
</dbReference>
<dbReference type="Pfam" id="PF13537">
    <property type="entry name" value="GATase_7"/>
    <property type="match status" value="1"/>
</dbReference>
<dbReference type="EC" id="6.3.5.4" evidence="3"/>
<keyword evidence="6 8" id="KW-0315">Glutamine amidotransferase</keyword>
<organism evidence="12 13">
    <name type="scientific">Methyloceanibacter methanicus</name>
    <dbReference type="NCBI Taxonomy" id="1774968"/>
    <lineage>
        <taxon>Bacteria</taxon>
        <taxon>Pseudomonadati</taxon>
        <taxon>Pseudomonadota</taxon>
        <taxon>Alphaproteobacteria</taxon>
        <taxon>Hyphomicrobiales</taxon>
        <taxon>Hyphomicrobiaceae</taxon>
        <taxon>Methyloceanibacter</taxon>
    </lineage>
</organism>
<dbReference type="CDD" id="cd00712">
    <property type="entry name" value="AsnB"/>
    <property type="match status" value="1"/>
</dbReference>
<dbReference type="SUPFAM" id="SSF52402">
    <property type="entry name" value="Adenine nucleotide alpha hydrolases-like"/>
    <property type="match status" value="1"/>
</dbReference>
<evidence type="ECO:0000256" key="5">
    <source>
        <dbReference type="ARBA" id="ARBA00022840"/>
    </source>
</evidence>
<comment type="caution">
    <text evidence="12">The sequence shown here is derived from an EMBL/GenBank/DDBJ whole genome shotgun (WGS) entry which is preliminary data.</text>
</comment>
<dbReference type="Gene3D" id="3.60.20.10">
    <property type="entry name" value="Glutamine Phosphoribosylpyrophosphate, subunit 1, domain 1"/>
    <property type="match status" value="1"/>
</dbReference>
<dbReference type="Proteomes" id="UP000094501">
    <property type="component" value="Unassembled WGS sequence"/>
</dbReference>
<dbReference type="Gene3D" id="3.40.50.620">
    <property type="entry name" value="HUPs"/>
    <property type="match status" value="1"/>
</dbReference>
<keyword evidence="5 9" id="KW-0067">ATP-binding</keyword>
<dbReference type="InterPro" id="IPR033738">
    <property type="entry name" value="AsnB_N"/>
</dbReference>
<feature type="domain" description="Glutamine amidotransferase type-2" evidence="11">
    <location>
        <begin position="2"/>
        <end position="213"/>
    </location>
</feature>
<evidence type="ECO:0000313" key="13">
    <source>
        <dbReference type="Proteomes" id="UP000094501"/>
    </source>
</evidence>
<evidence type="ECO:0000256" key="3">
    <source>
        <dbReference type="ARBA" id="ARBA00012737"/>
    </source>
</evidence>
<feature type="active site" description="For GATase activity" evidence="8">
    <location>
        <position position="2"/>
    </location>
</feature>
<dbReference type="InterPro" id="IPR017932">
    <property type="entry name" value="GATase_2_dom"/>
</dbReference>
<comment type="similarity">
    <text evidence="2">Belongs to the asparagine synthetase family.</text>
</comment>
<dbReference type="PANTHER" id="PTHR43284:SF1">
    <property type="entry name" value="ASPARAGINE SYNTHETASE"/>
    <property type="match status" value="1"/>
</dbReference>
<gene>
    <name evidence="12" type="ORF">AUC68_02540</name>
</gene>
<evidence type="ECO:0000256" key="9">
    <source>
        <dbReference type="PIRSR" id="PIRSR001589-2"/>
    </source>
</evidence>
<dbReference type="SUPFAM" id="SSF56235">
    <property type="entry name" value="N-terminal nucleophile aminohydrolases (Ntn hydrolases)"/>
    <property type="match status" value="1"/>
</dbReference>
<dbReference type="GO" id="GO:0005829">
    <property type="term" value="C:cytosol"/>
    <property type="evidence" value="ECO:0007669"/>
    <property type="project" value="TreeGrafter"/>
</dbReference>
<reference evidence="12 13" key="1">
    <citation type="journal article" date="2016" name="Environ. Microbiol.">
        <title>New Methyloceanibacter diversity from North Sea sediments includes methanotroph containing solely the soluble methane monooxygenase.</title>
        <authorList>
            <person name="Vekeman B."/>
            <person name="Kerckhof F.M."/>
            <person name="Cremers G."/>
            <person name="de Vos P."/>
            <person name="Vandamme P."/>
            <person name="Boon N."/>
            <person name="Op den Camp H.J."/>
            <person name="Heylen K."/>
        </authorList>
    </citation>
    <scope>NUCLEOTIDE SEQUENCE [LARGE SCALE GENOMIC DNA]</scope>
    <source>
        <strain evidence="12 13">R-67174</strain>
    </source>
</reference>
<dbReference type="InterPro" id="IPR001962">
    <property type="entry name" value="Asn_synthase"/>
</dbReference>
<dbReference type="InterPro" id="IPR006426">
    <property type="entry name" value="Asn_synth_AEB"/>
</dbReference>
<dbReference type="AlphaFoldDB" id="A0A1E3W2N1"/>
<dbReference type="PIRSF" id="PIRSF001589">
    <property type="entry name" value="Asn_synthetase_glu-h"/>
    <property type="match status" value="1"/>
</dbReference>
<dbReference type="NCBIfam" id="TIGR01536">
    <property type="entry name" value="asn_synth_AEB"/>
    <property type="match status" value="1"/>
</dbReference>
<dbReference type="Pfam" id="PF00733">
    <property type="entry name" value="Asn_synthase"/>
    <property type="match status" value="1"/>
</dbReference>
<dbReference type="EMBL" id="LPWG01000010">
    <property type="protein sequence ID" value="ODR99999.1"/>
    <property type="molecule type" value="Genomic_DNA"/>
</dbReference>
<dbReference type="CDD" id="cd01991">
    <property type="entry name" value="Asn_synthase_B_C"/>
    <property type="match status" value="1"/>
</dbReference>
<keyword evidence="13" id="KW-1185">Reference proteome</keyword>
<feature type="site" description="Important for beta-aspartyl-AMP intermediate formation" evidence="10">
    <location>
        <position position="373"/>
    </location>
</feature>
<dbReference type="InterPro" id="IPR029055">
    <property type="entry name" value="Ntn_hydrolases_N"/>
</dbReference>
<dbReference type="GO" id="GO:0004066">
    <property type="term" value="F:asparagine synthase (glutamine-hydrolyzing) activity"/>
    <property type="evidence" value="ECO:0007669"/>
    <property type="project" value="UniProtKB-EC"/>
</dbReference>
<evidence type="ECO:0000256" key="8">
    <source>
        <dbReference type="PIRSR" id="PIRSR001589-1"/>
    </source>
</evidence>
<evidence type="ECO:0000256" key="7">
    <source>
        <dbReference type="ARBA" id="ARBA00048741"/>
    </source>
</evidence>
<evidence type="ECO:0000313" key="12">
    <source>
        <dbReference type="EMBL" id="ODR99999.1"/>
    </source>
</evidence>